<dbReference type="PANTHER" id="PTHR43046">
    <property type="entry name" value="GDP-MANNOSE MANNOSYL HYDROLASE"/>
    <property type="match status" value="1"/>
</dbReference>
<organism evidence="6 7">
    <name type="scientific">Microbacterium kyungheense</name>
    <dbReference type="NCBI Taxonomy" id="1263636"/>
    <lineage>
        <taxon>Bacteria</taxon>
        <taxon>Bacillati</taxon>
        <taxon>Actinomycetota</taxon>
        <taxon>Actinomycetes</taxon>
        <taxon>Micrococcales</taxon>
        <taxon>Microbacteriaceae</taxon>
        <taxon>Microbacterium</taxon>
    </lineage>
</organism>
<dbReference type="InterPro" id="IPR020476">
    <property type="entry name" value="Nudix_hydrolase"/>
</dbReference>
<evidence type="ECO:0000313" key="6">
    <source>
        <dbReference type="EMBL" id="TQM27663.1"/>
    </source>
</evidence>
<dbReference type="PROSITE" id="PS51462">
    <property type="entry name" value="NUDIX"/>
    <property type="match status" value="1"/>
</dbReference>
<dbReference type="PROSITE" id="PS00893">
    <property type="entry name" value="NUDIX_BOX"/>
    <property type="match status" value="1"/>
</dbReference>
<dbReference type="OrthoDB" id="9804442at2"/>
<keyword evidence="3 4" id="KW-0378">Hydrolase</keyword>
<dbReference type="AlphaFoldDB" id="A0A543F1G8"/>
<feature type="domain" description="Nudix hydrolase" evidence="5">
    <location>
        <begin position="31"/>
        <end position="159"/>
    </location>
</feature>
<dbReference type="RefSeq" id="WP_141893994.1">
    <property type="nucleotide sequence ID" value="NZ_BAABLH010000004.1"/>
</dbReference>
<proteinExistence type="inferred from homology"/>
<dbReference type="Pfam" id="PF00293">
    <property type="entry name" value="NUDIX"/>
    <property type="match status" value="1"/>
</dbReference>
<evidence type="ECO:0000256" key="4">
    <source>
        <dbReference type="RuleBase" id="RU003476"/>
    </source>
</evidence>
<dbReference type="InterPro" id="IPR015797">
    <property type="entry name" value="NUDIX_hydrolase-like_dom_sf"/>
</dbReference>
<dbReference type="InterPro" id="IPR020084">
    <property type="entry name" value="NUDIX_hydrolase_CS"/>
</dbReference>
<evidence type="ECO:0000259" key="5">
    <source>
        <dbReference type="PROSITE" id="PS51462"/>
    </source>
</evidence>
<name>A0A543F1G8_9MICO</name>
<gene>
    <name evidence="6" type="ORF">FB391_1689</name>
</gene>
<evidence type="ECO:0000256" key="2">
    <source>
        <dbReference type="ARBA" id="ARBA00005582"/>
    </source>
</evidence>
<evidence type="ECO:0000256" key="1">
    <source>
        <dbReference type="ARBA" id="ARBA00001946"/>
    </source>
</evidence>
<dbReference type="SUPFAM" id="SSF55811">
    <property type="entry name" value="Nudix"/>
    <property type="match status" value="1"/>
</dbReference>
<keyword evidence="7" id="KW-1185">Reference proteome</keyword>
<reference evidence="6 7" key="1">
    <citation type="submission" date="2019-06" db="EMBL/GenBank/DDBJ databases">
        <title>Sequencing the genomes of 1000 actinobacteria strains.</title>
        <authorList>
            <person name="Klenk H.-P."/>
        </authorList>
    </citation>
    <scope>NUCLEOTIDE SEQUENCE [LARGE SCALE GENOMIC DNA]</scope>
    <source>
        <strain evidence="6 7">DSM 105492</strain>
    </source>
</reference>
<dbReference type="CDD" id="cd04693">
    <property type="entry name" value="NUDIX_Hydrolase"/>
    <property type="match status" value="1"/>
</dbReference>
<comment type="cofactor">
    <cofactor evidence="1">
        <name>Mg(2+)</name>
        <dbReference type="ChEBI" id="CHEBI:18420"/>
    </cofactor>
</comment>
<dbReference type="PRINTS" id="PR00502">
    <property type="entry name" value="NUDIXFAMILY"/>
</dbReference>
<protein>
    <submittedName>
        <fullName evidence="6">Isopentenyldiphosphate isomerase</fullName>
    </submittedName>
</protein>
<dbReference type="Proteomes" id="UP000320235">
    <property type="component" value="Unassembled WGS sequence"/>
</dbReference>
<comment type="caution">
    <text evidence="6">The sequence shown here is derived from an EMBL/GenBank/DDBJ whole genome shotgun (WGS) entry which is preliminary data.</text>
</comment>
<evidence type="ECO:0000256" key="3">
    <source>
        <dbReference type="ARBA" id="ARBA00022801"/>
    </source>
</evidence>
<evidence type="ECO:0000313" key="7">
    <source>
        <dbReference type="Proteomes" id="UP000320235"/>
    </source>
</evidence>
<accession>A0A543F1G8</accession>
<dbReference type="EMBL" id="VFPE01000002">
    <property type="protein sequence ID" value="TQM27663.1"/>
    <property type="molecule type" value="Genomic_DNA"/>
</dbReference>
<sequence>MDDELWDVTDAAGIPLGITHRRGDPGLPSGQYHVVSSVCAVREDGRVLISQRAAVKDFALEWEFAAGSALAGETSREAAARELREETGLRASSASLVFVGRCLERSALFDLYVAHDVDPRTLMLDPDEVAASQWVTLDDVRARYRSDFAGPWVARLDAMWPDLVAAVRGDRAAP</sequence>
<comment type="similarity">
    <text evidence="2 4">Belongs to the Nudix hydrolase family.</text>
</comment>
<dbReference type="GO" id="GO:0016853">
    <property type="term" value="F:isomerase activity"/>
    <property type="evidence" value="ECO:0007669"/>
    <property type="project" value="UniProtKB-KW"/>
</dbReference>
<dbReference type="GO" id="GO:0016787">
    <property type="term" value="F:hydrolase activity"/>
    <property type="evidence" value="ECO:0007669"/>
    <property type="project" value="UniProtKB-KW"/>
</dbReference>
<keyword evidence="6" id="KW-0413">Isomerase</keyword>
<dbReference type="InterPro" id="IPR000086">
    <property type="entry name" value="NUDIX_hydrolase_dom"/>
</dbReference>
<dbReference type="PANTHER" id="PTHR43046:SF14">
    <property type="entry name" value="MUTT_NUDIX FAMILY PROTEIN"/>
    <property type="match status" value="1"/>
</dbReference>
<dbReference type="Gene3D" id="3.90.79.10">
    <property type="entry name" value="Nucleoside Triphosphate Pyrophosphohydrolase"/>
    <property type="match status" value="1"/>
</dbReference>